<organism evidence="3 4">
    <name type="scientific">Pacificimonas pallii</name>
    <dbReference type="NCBI Taxonomy" id="2827236"/>
    <lineage>
        <taxon>Bacteria</taxon>
        <taxon>Pseudomonadati</taxon>
        <taxon>Pseudomonadota</taxon>
        <taxon>Alphaproteobacteria</taxon>
        <taxon>Sphingomonadales</taxon>
        <taxon>Sphingosinicellaceae</taxon>
        <taxon>Pacificimonas</taxon>
    </lineage>
</organism>
<protein>
    <submittedName>
        <fullName evidence="3">PEP-CTERM sorting domain-containing protein</fullName>
    </submittedName>
</protein>
<proteinExistence type="predicted"/>
<evidence type="ECO:0000313" key="3">
    <source>
        <dbReference type="EMBL" id="MBV7256851.1"/>
    </source>
</evidence>
<dbReference type="NCBIfam" id="TIGR02595">
    <property type="entry name" value="PEP_CTERM"/>
    <property type="match status" value="1"/>
</dbReference>
<reference evidence="3 4" key="1">
    <citation type="submission" date="2021-04" db="EMBL/GenBank/DDBJ databases">
        <authorList>
            <person name="Pira H."/>
            <person name="Risdian C."/>
            <person name="Wink J."/>
        </authorList>
    </citation>
    <scope>NUCLEOTIDE SEQUENCE [LARGE SCALE GENOMIC DNA]</scope>
    <source>
        <strain evidence="3 4">WHA3</strain>
    </source>
</reference>
<accession>A0ABS6SET9</accession>
<evidence type="ECO:0000313" key="4">
    <source>
        <dbReference type="Proteomes" id="UP000722336"/>
    </source>
</evidence>
<feature type="signal peptide" evidence="1">
    <location>
        <begin position="1"/>
        <end position="20"/>
    </location>
</feature>
<comment type="caution">
    <text evidence="3">The sequence shown here is derived from an EMBL/GenBank/DDBJ whole genome shotgun (WGS) entry which is preliminary data.</text>
</comment>
<dbReference type="Pfam" id="PF07589">
    <property type="entry name" value="PEP-CTERM"/>
    <property type="match status" value="1"/>
</dbReference>
<dbReference type="RefSeq" id="WP_218445616.1">
    <property type="nucleotide sequence ID" value="NZ_JAGSPA010000002.1"/>
</dbReference>
<name>A0ABS6SET9_9SPHN</name>
<feature type="domain" description="Ice-binding protein C-terminal" evidence="2">
    <location>
        <begin position="214"/>
        <end position="236"/>
    </location>
</feature>
<evidence type="ECO:0000256" key="1">
    <source>
        <dbReference type="SAM" id="SignalP"/>
    </source>
</evidence>
<gene>
    <name evidence="3" type="ORF">KCG44_08630</name>
</gene>
<dbReference type="EMBL" id="JAGSPA010000002">
    <property type="protein sequence ID" value="MBV7256851.1"/>
    <property type="molecule type" value="Genomic_DNA"/>
</dbReference>
<sequence length="237" mass="24298">MKTILTGLALAASVATSAQALIILEDFQTMLPGGTLTTTGAAVSTGAHAIAVSGNVFSRDVMLEVDGNANGAPSASHASIIFPGGGADGQFQSSSDSGVESIVTLTYNTGAFFNGATAGETASLTLREVFADRPRTFTLFVNGVEVDFEEILIDTEYTLAPRDIVLEFSNDLLDGDDEFKIFADAGVAGASFGAGLDFQLSQIVLDIPGGPLQQVPAPAGLALLGLGLAGLGLRRKR</sequence>
<dbReference type="InterPro" id="IPR013424">
    <property type="entry name" value="Ice-binding_C"/>
</dbReference>
<keyword evidence="4" id="KW-1185">Reference proteome</keyword>
<feature type="chain" id="PRO_5047488119" evidence="1">
    <location>
        <begin position="21"/>
        <end position="237"/>
    </location>
</feature>
<dbReference type="Proteomes" id="UP000722336">
    <property type="component" value="Unassembled WGS sequence"/>
</dbReference>
<evidence type="ECO:0000259" key="2">
    <source>
        <dbReference type="Pfam" id="PF07589"/>
    </source>
</evidence>
<keyword evidence="1" id="KW-0732">Signal</keyword>